<dbReference type="PANTHER" id="PTHR45649:SF16">
    <property type="entry name" value="7-KETO 8-AMINOPELARGONIC ACID TRANSPORTER"/>
    <property type="match status" value="1"/>
</dbReference>
<comment type="subcellular location">
    <subcellularLocation>
        <location evidence="1">Membrane</location>
        <topology evidence="1">Multi-pass membrane protein</topology>
    </subcellularLocation>
</comment>
<proteinExistence type="predicted"/>
<protein>
    <submittedName>
        <fullName evidence="8">Choline transporter</fullName>
    </submittedName>
</protein>
<keyword evidence="7" id="KW-0732">Signal</keyword>
<evidence type="ECO:0000313" key="9">
    <source>
        <dbReference type="Proteomes" id="UP000546213"/>
    </source>
</evidence>
<sequence>MVWFINASTIYILVTLLVRAAPKTYAHDVFVKVVNESAWSSNGLVFLLNFLLGCFALACFDTAAHMVEEMEDPYRQVPQVMVGATALCAPTAILMIVAFLFCTSKAENLLAPIGGQPVFQVLIDGLRSDALEVIALIIYCIVYLSSCPATIATRSPLVWSFAKHGDLPFSKWIGHVNPTIQVPVNAVY</sequence>
<dbReference type="EMBL" id="JAAOAS010000018">
    <property type="protein sequence ID" value="KAF5604181.1"/>
    <property type="molecule type" value="Genomic_DNA"/>
</dbReference>
<feature type="transmembrane region" description="Helical" evidence="6">
    <location>
        <begin position="133"/>
        <end position="153"/>
    </location>
</feature>
<keyword evidence="4 6" id="KW-1133">Transmembrane helix</keyword>
<evidence type="ECO:0000256" key="4">
    <source>
        <dbReference type="ARBA" id="ARBA00022989"/>
    </source>
</evidence>
<organism evidence="8 9">
    <name type="scientific">Fusarium pseudocircinatum</name>
    <dbReference type="NCBI Taxonomy" id="56676"/>
    <lineage>
        <taxon>Eukaryota</taxon>
        <taxon>Fungi</taxon>
        <taxon>Dikarya</taxon>
        <taxon>Ascomycota</taxon>
        <taxon>Pezizomycotina</taxon>
        <taxon>Sordariomycetes</taxon>
        <taxon>Hypocreomycetidae</taxon>
        <taxon>Hypocreales</taxon>
        <taxon>Nectriaceae</taxon>
        <taxon>Fusarium</taxon>
        <taxon>Fusarium fujikuroi species complex</taxon>
    </lineage>
</organism>
<evidence type="ECO:0000256" key="5">
    <source>
        <dbReference type="ARBA" id="ARBA00023136"/>
    </source>
</evidence>
<dbReference type="GO" id="GO:0016020">
    <property type="term" value="C:membrane"/>
    <property type="evidence" value="ECO:0007669"/>
    <property type="project" value="UniProtKB-SubCell"/>
</dbReference>
<dbReference type="Gene3D" id="1.20.1740.10">
    <property type="entry name" value="Amino acid/polyamine transporter I"/>
    <property type="match status" value="1"/>
</dbReference>
<reference evidence="8 9" key="1">
    <citation type="submission" date="2020-05" db="EMBL/GenBank/DDBJ databases">
        <title>Identification and distribution of gene clusters putatively required for synthesis of sphingolipid metabolism inhibitors in phylogenetically diverse species of the filamentous fungus Fusarium.</title>
        <authorList>
            <person name="Kim H.-S."/>
            <person name="Busman M."/>
            <person name="Brown D.W."/>
            <person name="Divon H."/>
            <person name="Uhlig S."/>
            <person name="Proctor R.H."/>
        </authorList>
    </citation>
    <scope>NUCLEOTIDE SEQUENCE [LARGE SCALE GENOMIC DNA]</scope>
    <source>
        <strain evidence="8 9">NRRL 36939</strain>
    </source>
</reference>
<feature type="signal peptide" evidence="7">
    <location>
        <begin position="1"/>
        <end position="26"/>
    </location>
</feature>
<dbReference type="AlphaFoldDB" id="A0A8H5PVU1"/>
<feature type="transmembrane region" description="Helical" evidence="6">
    <location>
        <begin position="80"/>
        <end position="101"/>
    </location>
</feature>
<name>A0A8H5PVU1_9HYPO</name>
<feature type="chain" id="PRO_5034016315" evidence="7">
    <location>
        <begin position="27"/>
        <end position="188"/>
    </location>
</feature>
<dbReference type="InterPro" id="IPR002293">
    <property type="entry name" value="AA/rel_permease1"/>
</dbReference>
<evidence type="ECO:0000313" key="8">
    <source>
        <dbReference type="EMBL" id="KAF5604181.1"/>
    </source>
</evidence>
<keyword evidence="3 6" id="KW-0812">Transmembrane</keyword>
<keyword evidence="2" id="KW-0813">Transport</keyword>
<evidence type="ECO:0000256" key="3">
    <source>
        <dbReference type="ARBA" id="ARBA00022692"/>
    </source>
</evidence>
<dbReference type="OrthoDB" id="2417308at2759"/>
<evidence type="ECO:0000256" key="6">
    <source>
        <dbReference type="SAM" id="Phobius"/>
    </source>
</evidence>
<gene>
    <name evidence="8" type="ORF">FPCIR_930</name>
</gene>
<accession>A0A8H5PVU1</accession>
<feature type="transmembrane region" description="Helical" evidence="6">
    <location>
        <begin position="42"/>
        <end position="60"/>
    </location>
</feature>
<comment type="caution">
    <text evidence="8">The sequence shown here is derived from an EMBL/GenBank/DDBJ whole genome shotgun (WGS) entry which is preliminary data.</text>
</comment>
<dbReference type="Pfam" id="PF13520">
    <property type="entry name" value="AA_permease_2"/>
    <property type="match status" value="1"/>
</dbReference>
<dbReference type="Proteomes" id="UP000546213">
    <property type="component" value="Unassembled WGS sequence"/>
</dbReference>
<dbReference type="GO" id="GO:0022857">
    <property type="term" value="F:transmembrane transporter activity"/>
    <property type="evidence" value="ECO:0007669"/>
    <property type="project" value="InterPro"/>
</dbReference>
<keyword evidence="5 6" id="KW-0472">Membrane</keyword>
<evidence type="ECO:0000256" key="7">
    <source>
        <dbReference type="SAM" id="SignalP"/>
    </source>
</evidence>
<dbReference type="PANTHER" id="PTHR45649">
    <property type="entry name" value="AMINO-ACID PERMEASE BAT1"/>
    <property type="match status" value="1"/>
</dbReference>
<keyword evidence="9" id="KW-1185">Reference proteome</keyword>
<evidence type="ECO:0000256" key="1">
    <source>
        <dbReference type="ARBA" id="ARBA00004141"/>
    </source>
</evidence>
<evidence type="ECO:0000256" key="2">
    <source>
        <dbReference type="ARBA" id="ARBA00022448"/>
    </source>
</evidence>